<evidence type="ECO:0000313" key="2">
    <source>
        <dbReference type="EMBL" id="KAH7024730.1"/>
    </source>
</evidence>
<dbReference type="AlphaFoldDB" id="A0A9P9BLS8"/>
<feature type="signal peptide" evidence="1">
    <location>
        <begin position="1"/>
        <end position="21"/>
    </location>
</feature>
<evidence type="ECO:0000256" key="1">
    <source>
        <dbReference type="SAM" id="SignalP"/>
    </source>
</evidence>
<dbReference type="GeneID" id="70184592"/>
<name>A0A9P9BLS8_9PEZI</name>
<keyword evidence="1" id="KW-0732">Signal</keyword>
<proteinExistence type="predicted"/>
<comment type="caution">
    <text evidence="2">The sequence shown here is derived from an EMBL/GenBank/DDBJ whole genome shotgun (WGS) entry which is preliminary data.</text>
</comment>
<sequence length="182" mass="19921">MKGITVFTQALIFALSFTVDAAPVYKPTGHEIRFSRGDDVDAAQFNPRGTCPTVDEIQQWLADNTSVGANTVFWTSGADVTAAEKLAAQVGGQYFYGAYGSQQSIWQRDCQPKDRLVKRMSQALAKQATGQTYIVLGAYAIGTDSVWLQDEYPNLSGVTITAVDDQLTKQEPYNPHVNPYVS</sequence>
<feature type="chain" id="PRO_5040456705" evidence="1">
    <location>
        <begin position="22"/>
        <end position="182"/>
    </location>
</feature>
<reference evidence="2" key="1">
    <citation type="journal article" date="2021" name="Nat. Commun.">
        <title>Genetic determinants of endophytism in the Arabidopsis root mycobiome.</title>
        <authorList>
            <person name="Mesny F."/>
            <person name="Miyauchi S."/>
            <person name="Thiergart T."/>
            <person name="Pickel B."/>
            <person name="Atanasova L."/>
            <person name="Karlsson M."/>
            <person name="Huettel B."/>
            <person name="Barry K.W."/>
            <person name="Haridas S."/>
            <person name="Chen C."/>
            <person name="Bauer D."/>
            <person name="Andreopoulos W."/>
            <person name="Pangilinan J."/>
            <person name="LaButti K."/>
            <person name="Riley R."/>
            <person name="Lipzen A."/>
            <person name="Clum A."/>
            <person name="Drula E."/>
            <person name="Henrissat B."/>
            <person name="Kohler A."/>
            <person name="Grigoriev I.V."/>
            <person name="Martin F.M."/>
            <person name="Hacquard S."/>
        </authorList>
    </citation>
    <scope>NUCLEOTIDE SEQUENCE</scope>
    <source>
        <strain evidence="2">MPI-CAGE-CH-0230</strain>
    </source>
</reference>
<organism evidence="2 3">
    <name type="scientific">Microdochium trichocladiopsis</name>
    <dbReference type="NCBI Taxonomy" id="1682393"/>
    <lineage>
        <taxon>Eukaryota</taxon>
        <taxon>Fungi</taxon>
        <taxon>Dikarya</taxon>
        <taxon>Ascomycota</taxon>
        <taxon>Pezizomycotina</taxon>
        <taxon>Sordariomycetes</taxon>
        <taxon>Xylariomycetidae</taxon>
        <taxon>Xylariales</taxon>
        <taxon>Microdochiaceae</taxon>
        <taxon>Microdochium</taxon>
    </lineage>
</organism>
<gene>
    <name evidence="2" type="ORF">B0I36DRAFT_331965</name>
</gene>
<protein>
    <submittedName>
        <fullName evidence="2">Uncharacterized protein</fullName>
    </submittedName>
</protein>
<accession>A0A9P9BLS8</accession>
<keyword evidence="3" id="KW-1185">Reference proteome</keyword>
<dbReference type="EMBL" id="JAGTJQ010000009">
    <property type="protein sequence ID" value="KAH7024730.1"/>
    <property type="molecule type" value="Genomic_DNA"/>
</dbReference>
<dbReference type="RefSeq" id="XP_046008278.1">
    <property type="nucleotide sequence ID" value="XM_046155046.1"/>
</dbReference>
<evidence type="ECO:0000313" key="3">
    <source>
        <dbReference type="Proteomes" id="UP000756346"/>
    </source>
</evidence>
<dbReference type="OrthoDB" id="4600802at2759"/>
<dbReference type="Proteomes" id="UP000756346">
    <property type="component" value="Unassembled WGS sequence"/>
</dbReference>